<reference evidence="3" key="2">
    <citation type="submission" date="2023-05" db="EMBL/GenBank/DDBJ databases">
        <authorList>
            <person name="Schelkunov M.I."/>
        </authorList>
    </citation>
    <scope>NUCLEOTIDE SEQUENCE</scope>
    <source>
        <strain evidence="3">Hsosn_3</strain>
        <tissue evidence="3">Leaf</tissue>
    </source>
</reference>
<dbReference type="InterPro" id="IPR055513">
    <property type="entry name" value="DUF7086"/>
</dbReference>
<dbReference type="AlphaFoldDB" id="A0AAD8M0Y9"/>
<evidence type="ECO:0000313" key="3">
    <source>
        <dbReference type="EMBL" id="KAK1357840.1"/>
    </source>
</evidence>
<gene>
    <name evidence="3" type="ORF">POM88_051096</name>
</gene>
<dbReference type="EMBL" id="JAUIZM010000011">
    <property type="protein sequence ID" value="KAK1357840.1"/>
    <property type="molecule type" value="Genomic_DNA"/>
</dbReference>
<evidence type="ECO:0000259" key="2">
    <source>
        <dbReference type="Pfam" id="PF23324"/>
    </source>
</evidence>
<keyword evidence="4" id="KW-1185">Reference proteome</keyword>
<proteinExistence type="predicted"/>
<reference evidence="3" key="1">
    <citation type="submission" date="2023-02" db="EMBL/GenBank/DDBJ databases">
        <title>Genome of toxic invasive species Heracleum sosnowskyi carries increased number of genes despite the absence of recent whole-genome duplications.</title>
        <authorList>
            <person name="Schelkunov M."/>
            <person name="Shtratnikova V."/>
            <person name="Makarenko M."/>
            <person name="Klepikova A."/>
            <person name="Omelchenko D."/>
            <person name="Novikova G."/>
            <person name="Obukhova E."/>
            <person name="Bogdanov V."/>
            <person name="Penin A."/>
            <person name="Logacheva M."/>
        </authorList>
    </citation>
    <scope>NUCLEOTIDE SEQUENCE</scope>
    <source>
        <strain evidence="3">Hsosn_3</strain>
        <tissue evidence="3">Leaf</tissue>
    </source>
</reference>
<dbReference type="Proteomes" id="UP001237642">
    <property type="component" value="Unassembled WGS sequence"/>
</dbReference>
<evidence type="ECO:0000313" key="4">
    <source>
        <dbReference type="Proteomes" id="UP001237642"/>
    </source>
</evidence>
<dbReference type="PRINTS" id="PR01217">
    <property type="entry name" value="PRICHEXTENSN"/>
</dbReference>
<dbReference type="PANTHER" id="PTHR34272:SF1">
    <property type="entry name" value="EXPRESSED PROTEIN"/>
    <property type="match status" value="1"/>
</dbReference>
<organism evidence="3 4">
    <name type="scientific">Heracleum sosnowskyi</name>
    <dbReference type="NCBI Taxonomy" id="360622"/>
    <lineage>
        <taxon>Eukaryota</taxon>
        <taxon>Viridiplantae</taxon>
        <taxon>Streptophyta</taxon>
        <taxon>Embryophyta</taxon>
        <taxon>Tracheophyta</taxon>
        <taxon>Spermatophyta</taxon>
        <taxon>Magnoliopsida</taxon>
        <taxon>eudicotyledons</taxon>
        <taxon>Gunneridae</taxon>
        <taxon>Pentapetalae</taxon>
        <taxon>asterids</taxon>
        <taxon>campanulids</taxon>
        <taxon>Apiales</taxon>
        <taxon>Apiaceae</taxon>
        <taxon>Apioideae</taxon>
        <taxon>apioid superclade</taxon>
        <taxon>Tordylieae</taxon>
        <taxon>Tordyliinae</taxon>
        <taxon>Heracleum</taxon>
    </lineage>
</organism>
<feature type="region of interest" description="Disordered" evidence="1">
    <location>
        <begin position="1"/>
        <end position="56"/>
    </location>
</feature>
<dbReference type="Pfam" id="PF23324">
    <property type="entry name" value="DUF7086"/>
    <property type="match status" value="1"/>
</dbReference>
<name>A0AAD8M0Y9_9APIA</name>
<evidence type="ECO:0000256" key="1">
    <source>
        <dbReference type="SAM" id="MobiDB-lite"/>
    </source>
</evidence>
<comment type="caution">
    <text evidence="3">The sequence shown here is derived from an EMBL/GenBank/DDBJ whole genome shotgun (WGS) entry which is preliminary data.</text>
</comment>
<accession>A0AAD8M0Y9</accession>
<dbReference type="PANTHER" id="PTHR34272">
    <property type="entry name" value="EXPRESSED PROTEIN"/>
    <property type="match status" value="1"/>
</dbReference>
<sequence length="357" mass="40618">MEPRHPHRPTPPTTIPPPSPPPPVISSPPLPRSFEFNPFLTPNTNTSPPYQPDLSFHIPPLFSPDHSIPTFINPSSQPPSFHDPTNLYFSPPPIDPFSSTYLHPPPPSQPLSYEDYIIFENSRLKSLNPNQEGSSFSSTFPPLQNLENYPNFLVNMTSNEFHQLLPTYLEEAEIPLRPASPQVLEPTGANQPPLPAPPQLSPWLEEAKATVKNLNILFQEHHYSITGEMKCRHCRRTYNMSFDLVEKLEDLRKYVKANKAQLKKEIATQEWAVPGGVSCKMCPGGSAFPVIPSEKKKIDWLLFFLTQTIGNLTVNHLQYFLKHQPINYHKVVNKSSIVYLVYKRIYDQLGEAWPIQD</sequence>
<protein>
    <recommendedName>
        <fullName evidence="2">DUF7086 domain-containing protein</fullName>
    </recommendedName>
</protein>
<feature type="domain" description="DUF7086" evidence="2">
    <location>
        <begin position="215"/>
        <end position="349"/>
    </location>
</feature>
<feature type="compositionally biased region" description="Pro residues" evidence="1">
    <location>
        <begin position="9"/>
        <end position="31"/>
    </location>
</feature>